<feature type="signal peptide" evidence="2">
    <location>
        <begin position="1"/>
        <end position="22"/>
    </location>
</feature>
<feature type="region of interest" description="Disordered" evidence="1">
    <location>
        <begin position="526"/>
        <end position="556"/>
    </location>
</feature>
<dbReference type="InParanoid" id="A0A316Z1X6"/>
<evidence type="ECO:0000256" key="1">
    <source>
        <dbReference type="SAM" id="MobiDB-lite"/>
    </source>
</evidence>
<accession>A0A316Z1X6</accession>
<feature type="region of interest" description="Disordered" evidence="1">
    <location>
        <begin position="354"/>
        <end position="396"/>
    </location>
</feature>
<evidence type="ECO:0000313" key="4">
    <source>
        <dbReference type="Proteomes" id="UP000245768"/>
    </source>
</evidence>
<evidence type="ECO:0000256" key="2">
    <source>
        <dbReference type="SAM" id="SignalP"/>
    </source>
</evidence>
<reference evidence="3 4" key="1">
    <citation type="journal article" date="2018" name="Mol. Biol. Evol.">
        <title>Broad Genomic Sampling Reveals a Smut Pathogenic Ancestry of the Fungal Clade Ustilaginomycotina.</title>
        <authorList>
            <person name="Kijpornyongpan T."/>
            <person name="Mondo S.J."/>
            <person name="Barry K."/>
            <person name="Sandor L."/>
            <person name="Lee J."/>
            <person name="Lipzen A."/>
            <person name="Pangilinan J."/>
            <person name="LaButti K."/>
            <person name="Hainaut M."/>
            <person name="Henrissat B."/>
            <person name="Grigoriev I.V."/>
            <person name="Spatafora J.W."/>
            <person name="Aime M.C."/>
        </authorList>
    </citation>
    <scope>NUCLEOTIDE SEQUENCE [LARGE SCALE GENOMIC DNA]</scope>
    <source>
        <strain evidence="3 4">MCA 4198</strain>
    </source>
</reference>
<dbReference type="GeneID" id="37041814"/>
<sequence>MVDKKLTCLLSHLCCILVFAKCMQVGHPIQTDAKGNRGKDIVYTEEQFERFLLGPLPEQHPSSPPPLPGSGSVPESAASTSKDLLTSTFPSPREQEVEGHFQIEAESSVASQRYAPSSSSPPFTFDGNNFDLYDFDHVPQHLNAPWSPTPSEPFRVENSLGPDRQTENPTQKKGRGPKIIIEEDSCVMTKRKCQRELNEFWEACDNAIAQVAWSKYRTNIMKLFKRIAVAAFKEGKDLQKVLENYCLRNKRISSWLNSLIDHPIFLLEDTMNAEKDPGLHKYISDWAATARDTLAAQRGGHLNFTEKVNRVWRLKAADERLKSQRLTEGPEPYSAGVGRARIRLTEDHGDVKRLREKRQRASMKADGSLNRDRDRKGTTSRQPPLQESIIKDETSSAVDGRHDVWSGCGDEIRDEWKTYATDITKSLCKDAEKSLKSGKALESVIYGEPRYNRPPTWHNSILDHPTTLVEDRPSIRRDQPVHKLVSEWAKMARNELAEKRELRYMQKLVGSDTWTLKPLEGRMVKEGPDRWRSKGKTRMVNNSPEQRKTTFLVPMS</sequence>
<gene>
    <name evidence="3" type="ORF">FA10DRAFT_258315</name>
</gene>
<keyword evidence="2" id="KW-0732">Signal</keyword>
<proteinExistence type="predicted"/>
<protein>
    <recommendedName>
        <fullName evidence="5">Transcription activator GCR1-like domain-containing protein</fullName>
    </recommendedName>
</protein>
<keyword evidence="4" id="KW-1185">Reference proteome</keyword>
<name>A0A316Z1X6_9BASI</name>
<evidence type="ECO:0008006" key="5">
    <source>
        <dbReference type="Google" id="ProtNLM"/>
    </source>
</evidence>
<dbReference type="EMBL" id="KZ819634">
    <property type="protein sequence ID" value="PWN94183.1"/>
    <property type="molecule type" value="Genomic_DNA"/>
</dbReference>
<dbReference type="Proteomes" id="UP000245768">
    <property type="component" value="Unassembled WGS sequence"/>
</dbReference>
<dbReference type="AlphaFoldDB" id="A0A316Z1X6"/>
<feature type="region of interest" description="Disordered" evidence="1">
    <location>
        <begin position="143"/>
        <end position="175"/>
    </location>
</feature>
<evidence type="ECO:0000313" key="3">
    <source>
        <dbReference type="EMBL" id="PWN94183.1"/>
    </source>
</evidence>
<feature type="chain" id="PRO_5016268477" description="Transcription activator GCR1-like domain-containing protein" evidence="2">
    <location>
        <begin position="23"/>
        <end position="556"/>
    </location>
</feature>
<dbReference type="RefSeq" id="XP_025381381.1">
    <property type="nucleotide sequence ID" value="XM_025519898.1"/>
</dbReference>
<feature type="compositionally biased region" description="Polar residues" evidence="1">
    <location>
        <begin position="77"/>
        <end position="90"/>
    </location>
</feature>
<feature type="region of interest" description="Disordered" evidence="1">
    <location>
        <begin position="55"/>
        <end position="97"/>
    </location>
</feature>
<organism evidence="3 4">
    <name type="scientific">Acaromyces ingoldii</name>
    <dbReference type="NCBI Taxonomy" id="215250"/>
    <lineage>
        <taxon>Eukaryota</taxon>
        <taxon>Fungi</taxon>
        <taxon>Dikarya</taxon>
        <taxon>Basidiomycota</taxon>
        <taxon>Ustilaginomycotina</taxon>
        <taxon>Exobasidiomycetes</taxon>
        <taxon>Exobasidiales</taxon>
        <taxon>Cryptobasidiaceae</taxon>
        <taxon>Acaromyces</taxon>
    </lineage>
</organism>